<evidence type="ECO:0000313" key="2">
    <source>
        <dbReference type="EMBL" id="KAK2848144.1"/>
    </source>
</evidence>
<dbReference type="Proteomes" id="UP001187315">
    <property type="component" value="Unassembled WGS sequence"/>
</dbReference>
<keyword evidence="3" id="KW-1185">Reference proteome</keyword>
<dbReference type="EMBL" id="JAVHJS010000009">
    <property type="protein sequence ID" value="KAK2848144.1"/>
    <property type="molecule type" value="Genomic_DNA"/>
</dbReference>
<name>A0AA88SSD8_TACVA</name>
<organism evidence="2 3">
    <name type="scientific">Tachysurus vachellii</name>
    <name type="common">Darkbarbel catfish</name>
    <name type="synonym">Pelteobagrus vachellii</name>
    <dbReference type="NCBI Taxonomy" id="175792"/>
    <lineage>
        <taxon>Eukaryota</taxon>
        <taxon>Metazoa</taxon>
        <taxon>Chordata</taxon>
        <taxon>Craniata</taxon>
        <taxon>Vertebrata</taxon>
        <taxon>Euteleostomi</taxon>
        <taxon>Actinopterygii</taxon>
        <taxon>Neopterygii</taxon>
        <taxon>Teleostei</taxon>
        <taxon>Ostariophysi</taxon>
        <taxon>Siluriformes</taxon>
        <taxon>Bagridae</taxon>
        <taxon>Tachysurus</taxon>
    </lineage>
</organism>
<sequence length="157" mass="17040">MHNVNSKDISATAPEGDPGTALTLRTLGGLKASGRQNQTDYNKGVRAIANRNRIPPCGFELCSCHGVNMLIVKSQFQHQPFAELKMRRKCGLAEVKTNPCGEGLYSRFCEGNCSSTVDTGNFLSKGGGTSRKRSAAQEGRVQDLSWTLWPERSLPAP</sequence>
<accession>A0AA88SSD8</accession>
<gene>
    <name evidence="2" type="ORF">Q7C36_009826</name>
</gene>
<evidence type="ECO:0000313" key="3">
    <source>
        <dbReference type="Proteomes" id="UP001187315"/>
    </source>
</evidence>
<dbReference type="AlphaFoldDB" id="A0AA88SSD8"/>
<protein>
    <submittedName>
        <fullName evidence="2">Uncharacterized protein</fullName>
    </submittedName>
</protein>
<comment type="caution">
    <text evidence="2">The sequence shown here is derived from an EMBL/GenBank/DDBJ whole genome shotgun (WGS) entry which is preliminary data.</text>
</comment>
<feature type="region of interest" description="Disordered" evidence="1">
    <location>
        <begin position="1"/>
        <end position="20"/>
    </location>
</feature>
<reference evidence="2" key="1">
    <citation type="submission" date="2023-08" db="EMBL/GenBank/DDBJ databases">
        <title>Pelteobagrus vachellii genome.</title>
        <authorList>
            <person name="Liu H."/>
        </authorList>
    </citation>
    <scope>NUCLEOTIDE SEQUENCE</scope>
    <source>
        <strain evidence="2">PRFRI_2022a</strain>
        <tissue evidence="2">Muscle</tissue>
    </source>
</reference>
<proteinExistence type="predicted"/>
<evidence type="ECO:0000256" key="1">
    <source>
        <dbReference type="SAM" id="MobiDB-lite"/>
    </source>
</evidence>